<dbReference type="InterPro" id="IPR039519">
    <property type="entry name" value="YokE-like_PH"/>
</dbReference>
<evidence type="ECO:0000259" key="2">
    <source>
        <dbReference type="Pfam" id="PF14470"/>
    </source>
</evidence>
<name>A0A0R2JK48_9LACO</name>
<dbReference type="AlphaFoldDB" id="A0A0R2JK48"/>
<dbReference type="PATRIC" id="fig|1620.3.peg.1493"/>
<dbReference type="OrthoDB" id="2307739at2"/>
<protein>
    <recommendedName>
        <fullName evidence="5">SHOCT domain-containing protein</fullName>
    </recommendedName>
</protein>
<evidence type="ECO:0000313" key="4">
    <source>
        <dbReference type="Proteomes" id="UP000051673"/>
    </source>
</evidence>
<dbReference type="STRING" id="1620.IV67_GL001462"/>
<organism evidence="3 4">
    <name type="scientific">Weissella minor</name>
    <dbReference type="NCBI Taxonomy" id="1620"/>
    <lineage>
        <taxon>Bacteria</taxon>
        <taxon>Bacillati</taxon>
        <taxon>Bacillota</taxon>
        <taxon>Bacilli</taxon>
        <taxon>Lactobacillales</taxon>
        <taxon>Lactobacillaceae</taxon>
        <taxon>Weissella</taxon>
    </lineage>
</organism>
<dbReference type="Proteomes" id="UP000051673">
    <property type="component" value="Unassembled WGS sequence"/>
</dbReference>
<dbReference type="Pfam" id="PF14470">
    <property type="entry name" value="bPH_3"/>
    <property type="match status" value="1"/>
</dbReference>
<evidence type="ECO:0000259" key="1">
    <source>
        <dbReference type="Pfam" id="PF09851"/>
    </source>
</evidence>
<proteinExistence type="predicted"/>
<reference evidence="3 4" key="1">
    <citation type="journal article" date="2015" name="Genome Announc.">
        <title>Expanding the biotechnology potential of lactobacilli through comparative genomics of 213 strains and associated genera.</title>
        <authorList>
            <person name="Sun Z."/>
            <person name="Harris H.M."/>
            <person name="McCann A."/>
            <person name="Guo C."/>
            <person name="Argimon S."/>
            <person name="Zhang W."/>
            <person name="Yang X."/>
            <person name="Jeffery I.B."/>
            <person name="Cooney J.C."/>
            <person name="Kagawa T.F."/>
            <person name="Liu W."/>
            <person name="Song Y."/>
            <person name="Salvetti E."/>
            <person name="Wrobel A."/>
            <person name="Rasinkangas P."/>
            <person name="Parkhill J."/>
            <person name="Rea M.C."/>
            <person name="O'Sullivan O."/>
            <person name="Ritari J."/>
            <person name="Douillard F.P."/>
            <person name="Paul Ross R."/>
            <person name="Yang R."/>
            <person name="Briner A.E."/>
            <person name="Felis G.E."/>
            <person name="de Vos W.M."/>
            <person name="Barrangou R."/>
            <person name="Klaenhammer T.R."/>
            <person name="Caufield P.W."/>
            <person name="Cui Y."/>
            <person name="Zhang H."/>
            <person name="O'Toole P.W."/>
        </authorList>
    </citation>
    <scope>NUCLEOTIDE SEQUENCE [LARGE SCALE GENOMIC DNA]</scope>
    <source>
        <strain evidence="3 4">DSM 20014</strain>
    </source>
</reference>
<dbReference type="Pfam" id="PF09851">
    <property type="entry name" value="SHOCT"/>
    <property type="match status" value="1"/>
</dbReference>
<feature type="domain" description="YokE-like PH" evidence="2">
    <location>
        <begin position="80"/>
        <end position="176"/>
    </location>
</feature>
<dbReference type="InterPro" id="IPR018649">
    <property type="entry name" value="SHOCT"/>
</dbReference>
<evidence type="ECO:0008006" key="5">
    <source>
        <dbReference type="Google" id="ProtNLM"/>
    </source>
</evidence>
<keyword evidence="4" id="KW-1185">Reference proteome</keyword>
<dbReference type="EMBL" id="JQCD01000017">
    <property type="protein sequence ID" value="KRN77618.1"/>
    <property type="molecule type" value="Genomic_DNA"/>
</dbReference>
<accession>A0A0R2JK48</accession>
<evidence type="ECO:0000313" key="3">
    <source>
        <dbReference type="EMBL" id="KRN77618.1"/>
    </source>
</evidence>
<comment type="caution">
    <text evidence="3">The sequence shown here is derived from an EMBL/GenBank/DDBJ whole genome shotgun (WGS) entry which is preliminary data.</text>
</comment>
<sequence length="226" mass="25266">MLNLSILLLIIFTCTLLIIFSINSGTKSESKVKTEQIKTEILYPETTSKKSKRINTQLCNLPGFDSFGTKKELSLLPDILNDTENIIYVVSGNAKNDGLFGISSILLVLTDQRLIMFDAGLLYGSEYTEIPFDHIQGVSLSSGLVLADIHIENGRRQINIINVTKPFAAYFVDQLNKKINEINFSKNNQNTISSPADELQKLANLYEDGILTKQEFSDQKKELLGK</sequence>
<dbReference type="RefSeq" id="WP_057786431.1">
    <property type="nucleotide sequence ID" value="NZ_JQCD01000017.1"/>
</dbReference>
<gene>
    <name evidence="3" type="ORF">IV67_GL001462</name>
</gene>
<feature type="domain" description="SHOCT" evidence="1">
    <location>
        <begin position="197"/>
        <end position="224"/>
    </location>
</feature>